<evidence type="ECO:0000313" key="3">
    <source>
        <dbReference type="EMBL" id="OYO18133.1"/>
    </source>
</evidence>
<name>A0A255GU69_9ACTN</name>
<sequence>MLMPLELDPNSVVAGWIPVVVILVLAIACFFLFRSMRKQMRRIDIPEEGVQTRPEPDRDQTRS</sequence>
<accession>A0A255GU69</accession>
<keyword evidence="2" id="KW-0472">Membrane</keyword>
<dbReference type="Proteomes" id="UP000216311">
    <property type="component" value="Unassembled WGS sequence"/>
</dbReference>
<organism evidence="3 4">
    <name type="scientific">Enemella dayhoffiae</name>
    <dbReference type="NCBI Taxonomy" id="2016507"/>
    <lineage>
        <taxon>Bacteria</taxon>
        <taxon>Bacillati</taxon>
        <taxon>Actinomycetota</taxon>
        <taxon>Actinomycetes</taxon>
        <taxon>Propionibacteriales</taxon>
        <taxon>Propionibacteriaceae</taxon>
        <taxon>Enemella</taxon>
    </lineage>
</organism>
<protein>
    <submittedName>
        <fullName evidence="3">Uncharacterized protein</fullName>
    </submittedName>
</protein>
<reference evidence="3 4" key="1">
    <citation type="submission" date="2017-07" db="EMBL/GenBank/DDBJ databases">
        <title>Draft whole genome sequences of clinical Proprionibacteriaceae strains.</title>
        <authorList>
            <person name="Bernier A.-M."/>
            <person name="Bernard K."/>
            <person name="Domingo M.-C."/>
        </authorList>
    </citation>
    <scope>NUCLEOTIDE SEQUENCE [LARGE SCALE GENOMIC DNA]</scope>
    <source>
        <strain evidence="3 4">NML 130396</strain>
    </source>
</reference>
<comment type="caution">
    <text evidence="3">The sequence shown here is derived from an EMBL/GenBank/DDBJ whole genome shotgun (WGS) entry which is preliminary data.</text>
</comment>
<dbReference type="OrthoDB" id="3734493at2"/>
<feature type="compositionally biased region" description="Basic and acidic residues" evidence="1">
    <location>
        <begin position="54"/>
        <end position="63"/>
    </location>
</feature>
<dbReference type="AlphaFoldDB" id="A0A255GU69"/>
<keyword evidence="2" id="KW-0812">Transmembrane</keyword>
<keyword evidence="4" id="KW-1185">Reference proteome</keyword>
<dbReference type="EMBL" id="NMVQ01000045">
    <property type="protein sequence ID" value="OYO18133.1"/>
    <property type="molecule type" value="Genomic_DNA"/>
</dbReference>
<evidence type="ECO:0000313" key="4">
    <source>
        <dbReference type="Proteomes" id="UP000216311"/>
    </source>
</evidence>
<keyword evidence="2" id="KW-1133">Transmembrane helix</keyword>
<evidence type="ECO:0000256" key="1">
    <source>
        <dbReference type="SAM" id="MobiDB-lite"/>
    </source>
</evidence>
<dbReference type="RefSeq" id="WP_094365222.1">
    <property type="nucleotide sequence ID" value="NZ_NMVQ01000045.1"/>
</dbReference>
<feature type="transmembrane region" description="Helical" evidence="2">
    <location>
        <begin position="12"/>
        <end position="33"/>
    </location>
</feature>
<feature type="region of interest" description="Disordered" evidence="1">
    <location>
        <begin position="44"/>
        <end position="63"/>
    </location>
</feature>
<evidence type="ECO:0000256" key="2">
    <source>
        <dbReference type="SAM" id="Phobius"/>
    </source>
</evidence>
<gene>
    <name evidence="3" type="ORF">CGZ93_16425</name>
</gene>
<proteinExistence type="predicted"/>